<proteinExistence type="inferred from homology"/>
<dbReference type="NCBIfam" id="NF000935">
    <property type="entry name" value="PRK00092.3-3"/>
    <property type="match status" value="1"/>
</dbReference>
<name>A0A086CH29_9CHRO</name>
<comment type="subcellular location">
    <subcellularLocation>
        <location evidence="3">Cytoplasm</location>
    </subcellularLocation>
</comment>
<dbReference type="PATRIC" id="fig|1527444.3.peg.657"/>
<comment type="caution">
    <text evidence="5">The sequence shown here is derived from an EMBL/GenBank/DDBJ whole genome shotgun (WGS) entry which is preliminary data.</text>
</comment>
<dbReference type="PANTHER" id="PTHR33867:SF1">
    <property type="entry name" value="RIBOSOME MATURATION FACTOR RIMP"/>
    <property type="match status" value="1"/>
</dbReference>
<evidence type="ECO:0000256" key="1">
    <source>
        <dbReference type="ARBA" id="ARBA00022490"/>
    </source>
</evidence>
<sequence>MTHLLIPQIISLTTPIIKEMGIDIVNVFFQTNKRPSILRFDISNPTKNISLKDCEEVSRSLESILDETAIIPYAYILEVSSPGISQTLNTKRDFLTFQGFDISITTDPPYLNKKEWRGKLQKRDSEIIYLNCKGRIVSIPRFLVVQVQLAD</sequence>
<reference evidence="5 6" key="1">
    <citation type="submission" date="2014-08" db="EMBL/GenBank/DDBJ databases">
        <title>Comparative genomics reveals surprising divergence of two closely related strains of uncultivated UCYN-A cyanobacteria.</title>
        <authorList>
            <person name="Bombar D."/>
            <person name="Heller P."/>
            <person name="Sanchez-Baracaldo P."/>
            <person name="Carter B.J."/>
            <person name="Zert J.P."/>
        </authorList>
    </citation>
    <scope>NUCLEOTIDE SEQUENCE [LARGE SCALE GENOMIC DNA]</scope>
</reference>
<dbReference type="InterPro" id="IPR035956">
    <property type="entry name" value="RimP_N_sf"/>
</dbReference>
<dbReference type="SUPFAM" id="SSF74942">
    <property type="entry name" value="YhbC-like, C-terminal domain"/>
    <property type="match status" value="1"/>
</dbReference>
<comment type="function">
    <text evidence="3">Required for maturation of 30S ribosomal subunits.</text>
</comment>
<dbReference type="Gene3D" id="3.30.300.70">
    <property type="entry name" value="RimP-like superfamily, N-terminal"/>
    <property type="match status" value="1"/>
</dbReference>
<evidence type="ECO:0000259" key="4">
    <source>
        <dbReference type="Pfam" id="PF02576"/>
    </source>
</evidence>
<dbReference type="Proteomes" id="UP000028922">
    <property type="component" value="Unassembled WGS sequence"/>
</dbReference>
<dbReference type="eggNOG" id="COG0779">
    <property type="taxonomic scope" value="Bacteria"/>
</dbReference>
<feature type="domain" description="Ribosome maturation factor RimP N-terminal" evidence="4">
    <location>
        <begin position="14"/>
        <end position="84"/>
    </location>
</feature>
<dbReference type="PANTHER" id="PTHR33867">
    <property type="entry name" value="RIBOSOME MATURATION FACTOR RIMP"/>
    <property type="match status" value="1"/>
</dbReference>
<protein>
    <recommendedName>
        <fullName evidence="3">Ribosome maturation factor RimP</fullName>
    </recommendedName>
</protein>
<accession>A0A086CH29</accession>
<evidence type="ECO:0000313" key="6">
    <source>
        <dbReference type="Proteomes" id="UP000028922"/>
    </source>
</evidence>
<evidence type="ECO:0000256" key="2">
    <source>
        <dbReference type="ARBA" id="ARBA00022517"/>
    </source>
</evidence>
<dbReference type="HAMAP" id="MF_01077">
    <property type="entry name" value="RimP"/>
    <property type="match status" value="1"/>
</dbReference>
<dbReference type="SUPFAM" id="SSF75420">
    <property type="entry name" value="YhbC-like, N-terminal domain"/>
    <property type="match status" value="1"/>
</dbReference>
<comment type="similarity">
    <text evidence="3">Belongs to the RimP family.</text>
</comment>
<dbReference type="GO" id="GO:0006412">
    <property type="term" value="P:translation"/>
    <property type="evidence" value="ECO:0007669"/>
    <property type="project" value="TreeGrafter"/>
</dbReference>
<dbReference type="InterPro" id="IPR028989">
    <property type="entry name" value="RimP_N"/>
</dbReference>
<evidence type="ECO:0000313" key="5">
    <source>
        <dbReference type="EMBL" id="KFF41493.1"/>
    </source>
</evidence>
<dbReference type="GO" id="GO:0000028">
    <property type="term" value="P:ribosomal small subunit assembly"/>
    <property type="evidence" value="ECO:0007669"/>
    <property type="project" value="TreeGrafter"/>
</dbReference>
<dbReference type="STRING" id="1527444.ucyna2_00689"/>
<evidence type="ECO:0000256" key="3">
    <source>
        <dbReference type="HAMAP-Rule" id="MF_01077"/>
    </source>
</evidence>
<dbReference type="EMBL" id="JPSP01000006">
    <property type="protein sequence ID" value="KFF41493.1"/>
    <property type="molecule type" value="Genomic_DNA"/>
</dbReference>
<dbReference type="InterPro" id="IPR036847">
    <property type="entry name" value="RimP_C_sf"/>
</dbReference>
<dbReference type="Pfam" id="PF02576">
    <property type="entry name" value="RimP_N"/>
    <property type="match status" value="1"/>
</dbReference>
<dbReference type="GO" id="GO:0005829">
    <property type="term" value="C:cytosol"/>
    <property type="evidence" value="ECO:0007669"/>
    <property type="project" value="TreeGrafter"/>
</dbReference>
<keyword evidence="1 3" id="KW-0963">Cytoplasm</keyword>
<organism evidence="5 6">
    <name type="scientific">Candidatus Atelocyanobacterium thalassa isolate SIO64986</name>
    <dbReference type="NCBI Taxonomy" id="1527444"/>
    <lineage>
        <taxon>Bacteria</taxon>
        <taxon>Bacillati</taxon>
        <taxon>Cyanobacteriota</taxon>
        <taxon>Cyanophyceae</taxon>
        <taxon>Oscillatoriophycideae</taxon>
        <taxon>Chroococcales</taxon>
        <taxon>Aphanothecaceae</taxon>
        <taxon>Candidatus Atelocyanobacterium</taxon>
        <taxon>Candidatus Atelocyanobacterium thalassae</taxon>
    </lineage>
</organism>
<dbReference type="InterPro" id="IPR003728">
    <property type="entry name" value="Ribosome_maturation_RimP"/>
</dbReference>
<dbReference type="AlphaFoldDB" id="A0A086CH29"/>
<keyword evidence="2 3" id="KW-0690">Ribosome biogenesis</keyword>
<gene>
    <name evidence="3" type="primary">rimP</name>
    <name evidence="5" type="ORF">ucyna2_00689</name>
</gene>